<evidence type="ECO:0000256" key="3">
    <source>
        <dbReference type="SAM" id="MobiDB-lite"/>
    </source>
</evidence>
<evidence type="ECO:0008006" key="5">
    <source>
        <dbReference type="Google" id="ProtNLM"/>
    </source>
</evidence>
<dbReference type="AlphaFoldDB" id="A0A2N9FC03"/>
<proteinExistence type="predicted"/>
<feature type="repeat" description="PPR" evidence="2">
    <location>
        <begin position="84"/>
        <end position="118"/>
    </location>
</feature>
<name>A0A2N9FC03_FAGSY</name>
<evidence type="ECO:0000313" key="4">
    <source>
        <dbReference type="EMBL" id="SPC84314.1"/>
    </source>
</evidence>
<evidence type="ECO:0000256" key="1">
    <source>
        <dbReference type="ARBA" id="ARBA00022737"/>
    </source>
</evidence>
<accession>A0A2N9FC03</accession>
<sequence>MYSVCGRIGDARMVFDAGPDWDLVSWNTMIDGYVKNGEVGIVRELFDEMNERDLFSWNSMISGYVGIGDMEAAKGLFVRMTTRDVVSWNCMIDGYARIGNVFVARYFFYQMPLRNVYIEGGEAKPNEATLVSVLTACANLGSLDRGKWVHSCLKNNGIEPDVLLSTALLTMNVYDEAVAARLSHANFLNKKIEMYDELALVVGKDMATRSFSKGVTDVDGKGVNDVDGSASNTIDLDNDLEEVSLKKQTDSSTQTRSHRKRSHASMLDDTIFKDLSSQMGKIASAIQEASLHRTNFFSNLYEEVMKIEGFEESMLASAFDHLNENEVLARSFMLKSDKLRKQWLDNFFYRNG</sequence>
<feature type="repeat" description="PPR" evidence="2">
    <location>
        <begin position="22"/>
        <end position="56"/>
    </location>
</feature>
<dbReference type="PROSITE" id="PS51375">
    <property type="entry name" value="PPR"/>
    <property type="match status" value="3"/>
</dbReference>
<dbReference type="EMBL" id="OIVN01000702">
    <property type="protein sequence ID" value="SPC84314.1"/>
    <property type="molecule type" value="Genomic_DNA"/>
</dbReference>
<evidence type="ECO:0000256" key="2">
    <source>
        <dbReference type="PROSITE-ProRule" id="PRU00708"/>
    </source>
</evidence>
<dbReference type="InterPro" id="IPR002885">
    <property type="entry name" value="PPR_rpt"/>
</dbReference>
<dbReference type="NCBIfam" id="TIGR00756">
    <property type="entry name" value="PPR"/>
    <property type="match status" value="3"/>
</dbReference>
<gene>
    <name evidence="4" type="ORF">FSB_LOCUS12196</name>
</gene>
<dbReference type="PANTHER" id="PTHR47926">
    <property type="entry name" value="PENTATRICOPEPTIDE REPEAT-CONTAINING PROTEIN"/>
    <property type="match status" value="1"/>
</dbReference>
<feature type="repeat" description="PPR" evidence="2">
    <location>
        <begin position="126"/>
        <end position="160"/>
    </location>
</feature>
<feature type="region of interest" description="Disordered" evidence="3">
    <location>
        <begin position="244"/>
        <end position="264"/>
    </location>
</feature>
<dbReference type="GO" id="GO:0003723">
    <property type="term" value="F:RNA binding"/>
    <property type="evidence" value="ECO:0007669"/>
    <property type="project" value="InterPro"/>
</dbReference>
<dbReference type="GO" id="GO:0009451">
    <property type="term" value="P:RNA modification"/>
    <property type="evidence" value="ECO:0007669"/>
    <property type="project" value="InterPro"/>
</dbReference>
<protein>
    <recommendedName>
        <fullName evidence="5">Pentatricopeptide repeat-containing protein</fullName>
    </recommendedName>
</protein>
<dbReference type="InterPro" id="IPR011990">
    <property type="entry name" value="TPR-like_helical_dom_sf"/>
</dbReference>
<dbReference type="Gene3D" id="1.25.40.10">
    <property type="entry name" value="Tetratricopeptide repeat domain"/>
    <property type="match status" value="2"/>
</dbReference>
<dbReference type="Pfam" id="PF01535">
    <property type="entry name" value="PPR"/>
    <property type="match status" value="3"/>
</dbReference>
<dbReference type="InterPro" id="IPR046960">
    <property type="entry name" value="PPR_At4g14850-like_plant"/>
</dbReference>
<keyword evidence="1" id="KW-0677">Repeat</keyword>
<reference evidence="4" key="1">
    <citation type="submission" date="2018-02" db="EMBL/GenBank/DDBJ databases">
        <authorList>
            <person name="Cohen D.B."/>
            <person name="Kent A.D."/>
        </authorList>
    </citation>
    <scope>NUCLEOTIDE SEQUENCE</scope>
</reference>
<dbReference type="PANTHER" id="PTHR47926:SF485">
    <property type="entry name" value="REPEAT-LIKE SUPERFAMILY PROTEIN, PUTATIVE-RELATED"/>
    <property type="match status" value="1"/>
</dbReference>
<organism evidence="4">
    <name type="scientific">Fagus sylvatica</name>
    <name type="common">Beechnut</name>
    <dbReference type="NCBI Taxonomy" id="28930"/>
    <lineage>
        <taxon>Eukaryota</taxon>
        <taxon>Viridiplantae</taxon>
        <taxon>Streptophyta</taxon>
        <taxon>Embryophyta</taxon>
        <taxon>Tracheophyta</taxon>
        <taxon>Spermatophyta</taxon>
        <taxon>Magnoliopsida</taxon>
        <taxon>eudicotyledons</taxon>
        <taxon>Gunneridae</taxon>
        <taxon>Pentapetalae</taxon>
        <taxon>rosids</taxon>
        <taxon>fabids</taxon>
        <taxon>Fagales</taxon>
        <taxon>Fagaceae</taxon>
        <taxon>Fagus</taxon>
    </lineage>
</organism>